<keyword evidence="3" id="KW-1185">Reference proteome</keyword>
<dbReference type="EMBL" id="JBCLYO010000026">
    <property type="protein sequence ID" value="KAL0078074.1"/>
    <property type="molecule type" value="Genomic_DNA"/>
</dbReference>
<dbReference type="Pfam" id="PF08238">
    <property type="entry name" value="Sel1"/>
    <property type="match status" value="7"/>
</dbReference>
<reference evidence="2 3" key="1">
    <citation type="submission" date="2024-04" db="EMBL/GenBank/DDBJ databases">
        <title>Symmetric and asymmetric DNA N6-adenine methylation regulates different biological responses in Mucorales.</title>
        <authorList>
            <consortium name="Lawrence Berkeley National Laboratory"/>
            <person name="Lax C."/>
            <person name="Mondo S.J."/>
            <person name="Osorio-Concepcion M."/>
            <person name="Muszewska A."/>
            <person name="Corrochano-Luque M."/>
            <person name="Gutierrez G."/>
            <person name="Riley R."/>
            <person name="Lipzen A."/>
            <person name="Guo J."/>
            <person name="Hundley H."/>
            <person name="Amirebrahimi M."/>
            <person name="Ng V."/>
            <person name="Lorenzo-Gutierrez D."/>
            <person name="Binder U."/>
            <person name="Yang J."/>
            <person name="Song Y."/>
            <person name="Canovas D."/>
            <person name="Navarro E."/>
            <person name="Freitag M."/>
            <person name="Gabaldon T."/>
            <person name="Grigoriev I.V."/>
            <person name="Corrochano L.M."/>
            <person name="Nicolas F.E."/>
            <person name="Garre V."/>
        </authorList>
    </citation>
    <scope>NUCLEOTIDE SEQUENCE [LARGE SCALE GENOMIC DNA]</scope>
    <source>
        <strain evidence="2 3">L51</strain>
    </source>
</reference>
<evidence type="ECO:0008006" key="4">
    <source>
        <dbReference type="Google" id="ProtNLM"/>
    </source>
</evidence>
<dbReference type="InterPro" id="IPR011990">
    <property type="entry name" value="TPR-like_helical_dom_sf"/>
</dbReference>
<keyword evidence="1" id="KW-0677">Repeat</keyword>
<organism evidence="2 3">
    <name type="scientific">Phycomyces blakesleeanus</name>
    <dbReference type="NCBI Taxonomy" id="4837"/>
    <lineage>
        <taxon>Eukaryota</taxon>
        <taxon>Fungi</taxon>
        <taxon>Fungi incertae sedis</taxon>
        <taxon>Mucoromycota</taxon>
        <taxon>Mucoromycotina</taxon>
        <taxon>Mucoromycetes</taxon>
        <taxon>Mucorales</taxon>
        <taxon>Phycomycetaceae</taxon>
        <taxon>Phycomyces</taxon>
    </lineage>
</organism>
<evidence type="ECO:0000313" key="2">
    <source>
        <dbReference type="EMBL" id="KAL0078074.1"/>
    </source>
</evidence>
<gene>
    <name evidence="2" type="ORF">J3Q64DRAFT_1646196</name>
</gene>
<evidence type="ECO:0000256" key="1">
    <source>
        <dbReference type="ARBA" id="ARBA00022737"/>
    </source>
</evidence>
<dbReference type="InterPro" id="IPR006597">
    <property type="entry name" value="Sel1-like"/>
</dbReference>
<sequence>MAALTGVNQLSKYAKASYSLTNNPNAIKLYRNQALKTGDPGVQLSYAKYLLEIASLYDHSSKSNSLKPLSLFASQSDIYSSARVAPSLDYDQRQSISSGTVVLGDETSRRKKKLLEEEGIRWVKRLAKEGVGEAAYMQAVWIDRSLYGLKKSASKTFRLFNIAAKEGIPEAIYALALHYEKERNFSEAFNNFKDAADKNLPEAMFKMAKINLHGELNQRQNTVKGLQLLQRVIDMGSDEYSEPLYLFGLILTNTYPKVDIPQQLVEPYGGLYAAIVYFERAARSGHTEAQGRLGYIYEHGMYGVPVNLSKSVTNYEAAARNGNPQAMLGLSRLYNRGSHGPDDRDEKTRLELDESGWLQANPRNEDLAFSWCQRAAEKGLADAMFMLGWYYEMGIGVPRDHERAITYYKKASIRGHPGAEERLAKTNSGSRQQYEDSRRGNYLRYTQDGNKENQPCTVM</sequence>
<dbReference type="Gene3D" id="1.25.40.10">
    <property type="entry name" value="Tetratricopeptide repeat domain"/>
    <property type="match status" value="2"/>
</dbReference>
<accession>A0ABR3ANX6</accession>
<dbReference type="InterPro" id="IPR051726">
    <property type="entry name" value="Chitin_Synth_Reg"/>
</dbReference>
<proteinExistence type="predicted"/>
<evidence type="ECO:0000313" key="3">
    <source>
        <dbReference type="Proteomes" id="UP001448207"/>
    </source>
</evidence>
<comment type="caution">
    <text evidence="2">The sequence shown here is derived from an EMBL/GenBank/DDBJ whole genome shotgun (WGS) entry which is preliminary data.</text>
</comment>
<dbReference type="PANTHER" id="PTHR46430:SF2">
    <property type="entry name" value="CHITIN SYNTHASE REGULATORY FACTOR 4"/>
    <property type="match status" value="1"/>
</dbReference>
<dbReference type="SMART" id="SM00671">
    <property type="entry name" value="SEL1"/>
    <property type="match status" value="6"/>
</dbReference>
<dbReference type="PANTHER" id="PTHR46430">
    <property type="entry name" value="PROTEIN SKT5-RELATED"/>
    <property type="match status" value="1"/>
</dbReference>
<dbReference type="SUPFAM" id="SSF81901">
    <property type="entry name" value="HCP-like"/>
    <property type="match status" value="2"/>
</dbReference>
<protein>
    <recommendedName>
        <fullName evidence="4">HCP-like protein</fullName>
    </recommendedName>
</protein>
<name>A0ABR3ANX6_PHYBL</name>
<dbReference type="Proteomes" id="UP001448207">
    <property type="component" value="Unassembled WGS sequence"/>
</dbReference>